<evidence type="ECO:0000256" key="7">
    <source>
        <dbReference type="SAM" id="MobiDB-lite"/>
    </source>
</evidence>
<dbReference type="InterPro" id="IPR006052">
    <property type="entry name" value="TNF_dom"/>
</dbReference>
<comment type="similarity">
    <text evidence="2">Belongs to the tumor necrosis factor family.</text>
</comment>
<gene>
    <name evidence="11" type="primary">LOC113518496</name>
</gene>
<evidence type="ECO:0000256" key="1">
    <source>
        <dbReference type="ARBA" id="ARBA00004613"/>
    </source>
</evidence>
<evidence type="ECO:0000259" key="9">
    <source>
        <dbReference type="PROSITE" id="PS50049"/>
    </source>
</evidence>
<evidence type="ECO:0000256" key="6">
    <source>
        <dbReference type="ARBA" id="ARBA00023180"/>
    </source>
</evidence>
<name>A0ABM3N2F4_GALME</name>
<evidence type="ECO:0000256" key="8">
    <source>
        <dbReference type="SAM" id="Phobius"/>
    </source>
</evidence>
<keyword evidence="5" id="KW-1015">Disulfide bond</keyword>
<dbReference type="PANTHER" id="PTHR15151">
    <property type="entry name" value="PROTEIN EIGER"/>
    <property type="match status" value="1"/>
</dbReference>
<dbReference type="PANTHER" id="PTHR15151:SF24">
    <property type="entry name" value="A PROLIFERATION-INDUCING LIGAND-LIKE PROTEIN-RELATED"/>
    <property type="match status" value="1"/>
</dbReference>
<keyword evidence="3" id="KW-0202">Cytokine</keyword>
<dbReference type="SUPFAM" id="SSF49842">
    <property type="entry name" value="TNF-like"/>
    <property type="match status" value="1"/>
</dbReference>
<dbReference type="GeneID" id="113518496"/>
<keyword evidence="6" id="KW-0325">Glycoprotein</keyword>
<evidence type="ECO:0000256" key="5">
    <source>
        <dbReference type="ARBA" id="ARBA00023157"/>
    </source>
</evidence>
<feature type="region of interest" description="Disordered" evidence="7">
    <location>
        <begin position="155"/>
        <end position="180"/>
    </location>
</feature>
<dbReference type="Gene3D" id="2.60.120.40">
    <property type="match status" value="1"/>
</dbReference>
<dbReference type="Proteomes" id="UP001652740">
    <property type="component" value="Unplaced"/>
</dbReference>
<dbReference type="InterPro" id="IPR008983">
    <property type="entry name" value="Tumour_necrosis_fac-like_dom"/>
</dbReference>
<sequence>MAENHALIPEAVTMYTQTEAMKEAKDLSQNLVSGDFERQYKGGMADKYTKRGQTWFVTLVVAITAIVVSLLVLTVIREIEILRLRQEVNDLTANVIAVSANVNSLNNKISNKKMFHDYETLEDAIYADDLESVGSKDIKEKQNDDTLKKLDDLTVFEDDSMPDDEDYDEDGDAESGDWYHDYDKRREPVGVTNMMKLKPEDFTNSLLFRKEDSISNIRQLKRLLNENPENPDIALSALPMTTEQTETIRDKRHVFPDATPEAIETFTAPRVMSKTDDRRKTKKFLPTVAPVSLSSTKAPPHTVVRTARNSDTEEGQRRPFIAAHFHGNTSHLNIEVHEHYKGNGLIRLAHGAHHDVWYPSSWTLASPHSRPTLTRNGHIHVHHTGVYLVYVQIYYLDRHDIVSWVLHRTNPEMEGRDTLLQCTQSSHSPEALDRANSCFSASALFLRAGDKLAVRNTSGDRHSIMEPEKSFIGLVKLADAEDPDAEF</sequence>
<reference evidence="11" key="1">
    <citation type="submission" date="2025-08" db="UniProtKB">
        <authorList>
            <consortium name="RefSeq"/>
        </authorList>
    </citation>
    <scope>IDENTIFICATION</scope>
    <source>
        <tissue evidence="11">Whole larvae</tissue>
    </source>
</reference>
<organism evidence="10 11">
    <name type="scientific">Galleria mellonella</name>
    <name type="common">Greater wax moth</name>
    <dbReference type="NCBI Taxonomy" id="7137"/>
    <lineage>
        <taxon>Eukaryota</taxon>
        <taxon>Metazoa</taxon>
        <taxon>Ecdysozoa</taxon>
        <taxon>Arthropoda</taxon>
        <taxon>Hexapoda</taxon>
        <taxon>Insecta</taxon>
        <taxon>Pterygota</taxon>
        <taxon>Neoptera</taxon>
        <taxon>Endopterygota</taxon>
        <taxon>Lepidoptera</taxon>
        <taxon>Glossata</taxon>
        <taxon>Ditrysia</taxon>
        <taxon>Pyraloidea</taxon>
        <taxon>Pyralidae</taxon>
        <taxon>Galleriinae</taxon>
        <taxon>Galleria</taxon>
    </lineage>
</organism>
<dbReference type="InterPro" id="IPR051748">
    <property type="entry name" value="TNF_Ligand_Superfamily"/>
</dbReference>
<evidence type="ECO:0000313" key="10">
    <source>
        <dbReference type="Proteomes" id="UP001652740"/>
    </source>
</evidence>
<keyword evidence="4" id="KW-0964">Secreted</keyword>
<feature type="region of interest" description="Disordered" evidence="7">
    <location>
        <begin position="292"/>
        <end position="315"/>
    </location>
</feature>
<evidence type="ECO:0000256" key="2">
    <source>
        <dbReference type="ARBA" id="ARBA00008670"/>
    </source>
</evidence>
<feature type="compositionally biased region" description="Acidic residues" evidence="7">
    <location>
        <begin position="155"/>
        <end position="175"/>
    </location>
</feature>
<evidence type="ECO:0000313" key="11">
    <source>
        <dbReference type="RefSeq" id="XP_052757777.1"/>
    </source>
</evidence>
<dbReference type="PROSITE" id="PS50049">
    <property type="entry name" value="THD_2"/>
    <property type="match status" value="1"/>
</dbReference>
<keyword evidence="8" id="KW-1133">Transmembrane helix</keyword>
<dbReference type="Pfam" id="PF00229">
    <property type="entry name" value="TNF"/>
    <property type="match status" value="1"/>
</dbReference>
<feature type="transmembrane region" description="Helical" evidence="8">
    <location>
        <begin position="54"/>
        <end position="76"/>
    </location>
</feature>
<keyword evidence="10" id="KW-1185">Reference proteome</keyword>
<keyword evidence="8" id="KW-0812">Transmembrane</keyword>
<feature type="domain" description="THD" evidence="9">
    <location>
        <begin position="321"/>
        <end position="477"/>
    </location>
</feature>
<comment type="subcellular location">
    <subcellularLocation>
        <location evidence="1">Secreted</location>
    </subcellularLocation>
</comment>
<accession>A0ABM3N2F4</accession>
<evidence type="ECO:0000256" key="3">
    <source>
        <dbReference type="ARBA" id="ARBA00022514"/>
    </source>
</evidence>
<evidence type="ECO:0000256" key="4">
    <source>
        <dbReference type="ARBA" id="ARBA00022525"/>
    </source>
</evidence>
<dbReference type="RefSeq" id="XP_052757777.1">
    <property type="nucleotide sequence ID" value="XM_052901817.1"/>
</dbReference>
<protein>
    <submittedName>
        <fullName evidence="11">Uncharacterized protein LOC113518496</fullName>
    </submittedName>
</protein>
<keyword evidence="8" id="KW-0472">Membrane</keyword>
<proteinExistence type="inferred from homology"/>